<organism evidence="7 8">
    <name type="scientific">Aliarcobacter cryaerophilus</name>
    <dbReference type="NCBI Taxonomy" id="28198"/>
    <lineage>
        <taxon>Bacteria</taxon>
        <taxon>Pseudomonadati</taxon>
        <taxon>Campylobacterota</taxon>
        <taxon>Epsilonproteobacteria</taxon>
        <taxon>Campylobacterales</taxon>
        <taxon>Arcobacteraceae</taxon>
        <taxon>Aliarcobacter</taxon>
    </lineage>
</organism>
<keyword evidence="5" id="KW-0663">Pyridoxal phosphate</keyword>
<dbReference type="EMBL" id="NXGJ01000018">
    <property type="protein sequence ID" value="PRM86945.1"/>
    <property type="molecule type" value="Genomic_DNA"/>
</dbReference>
<dbReference type="EC" id="2.1.2.1" evidence="7"/>
<dbReference type="Pfam" id="PF00464">
    <property type="entry name" value="SHMT"/>
    <property type="match status" value="1"/>
</dbReference>
<protein>
    <submittedName>
        <fullName evidence="7">Serine hydroxymethyltransferase</fullName>
        <ecNumber evidence="7">2.1.2.1</ecNumber>
    </submittedName>
</protein>
<dbReference type="InterPro" id="IPR019798">
    <property type="entry name" value="Ser_HO-MeTrfase_PLP_BS"/>
</dbReference>
<dbReference type="GO" id="GO:0030170">
    <property type="term" value="F:pyridoxal phosphate binding"/>
    <property type="evidence" value="ECO:0007669"/>
    <property type="project" value="InterPro"/>
</dbReference>
<evidence type="ECO:0000256" key="4">
    <source>
        <dbReference type="ARBA" id="ARBA00022679"/>
    </source>
</evidence>
<comment type="similarity">
    <text evidence="2">Belongs to the SHMT family.</text>
</comment>
<dbReference type="GO" id="GO:0008168">
    <property type="term" value="F:methyltransferase activity"/>
    <property type="evidence" value="ECO:0007669"/>
    <property type="project" value="UniProtKB-KW"/>
</dbReference>
<feature type="domain" description="Serine hydroxymethyltransferase-like" evidence="6">
    <location>
        <begin position="1"/>
        <end position="165"/>
    </location>
</feature>
<keyword evidence="4 7" id="KW-0808">Transferase</keyword>
<dbReference type="InterPro" id="IPR015424">
    <property type="entry name" value="PyrdxlP-dep_Trfase"/>
</dbReference>
<dbReference type="GO" id="GO:0032259">
    <property type="term" value="P:methylation"/>
    <property type="evidence" value="ECO:0007669"/>
    <property type="project" value="UniProtKB-KW"/>
</dbReference>
<dbReference type="AlphaFoldDB" id="A0A2S9SK34"/>
<evidence type="ECO:0000256" key="3">
    <source>
        <dbReference type="ARBA" id="ARBA00022563"/>
    </source>
</evidence>
<accession>A0A2S9SK34</accession>
<dbReference type="Gene3D" id="3.90.1150.10">
    <property type="entry name" value="Aspartate Aminotransferase, domain 1"/>
    <property type="match status" value="1"/>
</dbReference>
<dbReference type="PANTHER" id="PTHR11680:SF50">
    <property type="entry name" value="SERINE HYDROXYMETHYLTRANSFERASE"/>
    <property type="match status" value="1"/>
</dbReference>
<dbReference type="SUPFAM" id="SSF53383">
    <property type="entry name" value="PLP-dependent transferases"/>
    <property type="match status" value="1"/>
</dbReference>
<evidence type="ECO:0000256" key="2">
    <source>
        <dbReference type="ARBA" id="ARBA00006376"/>
    </source>
</evidence>
<proteinExistence type="inferred from homology"/>
<dbReference type="GO" id="GO:0006730">
    <property type="term" value="P:one-carbon metabolic process"/>
    <property type="evidence" value="ECO:0007669"/>
    <property type="project" value="UniProtKB-KW"/>
</dbReference>
<name>A0A2S9SK34_9BACT</name>
<keyword evidence="7" id="KW-0489">Methyltransferase</keyword>
<evidence type="ECO:0000256" key="1">
    <source>
        <dbReference type="ARBA" id="ARBA00001933"/>
    </source>
</evidence>
<reference evidence="7 8" key="1">
    <citation type="submission" date="2017-09" db="EMBL/GenBank/DDBJ databases">
        <title>Reassesment of A. cryaerophilus.</title>
        <authorList>
            <person name="Perez-Cataluna A."/>
            <person name="Collado L."/>
            <person name="Salgado O."/>
            <person name="Lefinanco V."/>
            <person name="Figueras M.J."/>
        </authorList>
    </citation>
    <scope>NUCLEOTIDE SEQUENCE [LARGE SCALE GENOMIC DNA]</scope>
    <source>
        <strain evidence="7 8">LMG 9861</strain>
    </source>
</reference>
<dbReference type="GO" id="GO:0005829">
    <property type="term" value="C:cytosol"/>
    <property type="evidence" value="ECO:0007669"/>
    <property type="project" value="TreeGrafter"/>
</dbReference>
<evidence type="ECO:0000313" key="8">
    <source>
        <dbReference type="Proteomes" id="UP000239065"/>
    </source>
</evidence>
<dbReference type="PROSITE" id="PS00096">
    <property type="entry name" value="SHMT"/>
    <property type="match status" value="1"/>
</dbReference>
<dbReference type="InterPro" id="IPR015421">
    <property type="entry name" value="PyrdxlP-dep_Trfase_major"/>
</dbReference>
<dbReference type="Gene3D" id="3.40.640.10">
    <property type="entry name" value="Type I PLP-dependent aspartate aminotransferase-like (Major domain)"/>
    <property type="match status" value="1"/>
</dbReference>
<comment type="cofactor">
    <cofactor evidence="1">
        <name>pyridoxal 5'-phosphate</name>
        <dbReference type="ChEBI" id="CHEBI:597326"/>
    </cofactor>
</comment>
<dbReference type="GO" id="GO:0019264">
    <property type="term" value="P:glycine biosynthetic process from serine"/>
    <property type="evidence" value="ECO:0007669"/>
    <property type="project" value="TreeGrafter"/>
</dbReference>
<dbReference type="InterPro" id="IPR039429">
    <property type="entry name" value="SHMT-like_dom"/>
</dbReference>
<dbReference type="PANTHER" id="PTHR11680">
    <property type="entry name" value="SERINE HYDROXYMETHYLTRANSFERASE"/>
    <property type="match status" value="1"/>
</dbReference>
<evidence type="ECO:0000259" key="6">
    <source>
        <dbReference type="Pfam" id="PF00464"/>
    </source>
</evidence>
<comment type="caution">
    <text evidence="7">The sequence shown here is derived from an EMBL/GenBank/DDBJ whole genome shotgun (WGS) entry which is preliminary data.</text>
</comment>
<dbReference type="InterPro" id="IPR049943">
    <property type="entry name" value="Ser_HO-MeTrfase-like"/>
</dbReference>
<keyword evidence="3" id="KW-0554">One-carbon metabolism</keyword>
<dbReference type="InterPro" id="IPR015422">
    <property type="entry name" value="PyrdxlP-dep_Trfase_small"/>
</dbReference>
<sequence>YADVVTTTTHKTLRGPRGGMIMTNDEEIAKKINSAIFPGLQGGPLVHVIAAKAVAFKEILDPKWKDYAKQVKANAKVLGEVLVSRGYDIVSGGTDNHLVLVSFLNKPFSGKDADAALGDAGITVNKNTVPGETRSPFVTSGIRIGSPALTARGMRELEFEYIANKICDVLDNIEDKELHKKINKELEELASKFVIYSSSTY</sequence>
<feature type="non-terminal residue" evidence="7">
    <location>
        <position position="1"/>
    </location>
</feature>
<dbReference type="GO" id="GO:0046653">
    <property type="term" value="P:tetrahydrofolate metabolic process"/>
    <property type="evidence" value="ECO:0007669"/>
    <property type="project" value="TreeGrafter"/>
</dbReference>
<dbReference type="Proteomes" id="UP000239065">
    <property type="component" value="Unassembled WGS sequence"/>
</dbReference>
<gene>
    <name evidence="7" type="primary">glyA</name>
    <name evidence="7" type="ORF">CJ669_09995</name>
</gene>
<evidence type="ECO:0000313" key="7">
    <source>
        <dbReference type="EMBL" id="PRM86945.1"/>
    </source>
</evidence>
<dbReference type="GO" id="GO:0004372">
    <property type="term" value="F:glycine hydroxymethyltransferase activity"/>
    <property type="evidence" value="ECO:0007669"/>
    <property type="project" value="UniProtKB-EC"/>
</dbReference>
<evidence type="ECO:0000256" key="5">
    <source>
        <dbReference type="ARBA" id="ARBA00022898"/>
    </source>
</evidence>